<organism evidence="1 2">
    <name type="scientific">Streptomyces spiralis</name>
    <dbReference type="NCBI Taxonomy" id="66376"/>
    <lineage>
        <taxon>Bacteria</taxon>
        <taxon>Bacillati</taxon>
        <taxon>Actinomycetota</taxon>
        <taxon>Actinomycetes</taxon>
        <taxon>Kitasatosporales</taxon>
        <taxon>Streptomycetaceae</taxon>
        <taxon>Streptomyces</taxon>
    </lineage>
</organism>
<protein>
    <submittedName>
        <fullName evidence="1">Uncharacterized protein</fullName>
    </submittedName>
</protein>
<accession>A0A919DTZ9</accession>
<reference evidence="1" key="2">
    <citation type="submission" date="2020-09" db="EMBL/GenBank/DDBJ databases">
        <authorList>
            <person name="Sun Q."/>
            <person name="Ohkuma M."/>
        </authorList>
    </citation>
    <scope>NUCLEOTIDE SEQUENCE</scope>
    <source>
        <strain evidence="1">JCM 3302</strain>
    </source>
</reference>
<dbReference type="EMBL" id="BNBC01000017">
    <property type="protein sequence ID" value="GHE80346.1"/>
    <property type="molecule type" value="Genomic_DNA"/>
</dbReference>
<evidence type="ECO:0000313" key="1">
    <source>
        <dbReference type="EMBL" id="GHE80346.1"/>
    </source>
</evidence>
<name>A0A919DTZ9_9ACTN</name>
<proteinExistence type="predicted"/>
<keyword evidence="2" id="KW-1185">Reference proteome</keyword>
<sequence>MGRPDKAARAAIAQRRADAIDLRLAGVDWLTVGRKLAADPAVNSDRVAYPQGYGIDRYNKGLEPPTDDQLIHAACKDVRQALKERTTEQEEKADELRAVENLRLDRLFFVAYRQAVRDGDLPAIDRALRIMERRARMNGLDKPSKTEIVTPPTEGSELTAVALDELEALIGISEEAAHGSDN</sequence>
<evidence type="ECO:0000313" key="2">
    <source>
        <dbReference type="Proteomes" id="UP000641386"/>
    </source>
</evidence>
<dbReference type="RefSeq" id="WP_189902056.1">
    <property type="nucleotide sequence ID" value="NZ_BNBC01000017.1"/>
</dbReference>
<dbReference type="AlphaFoldDB" id="A0A919DTZ9"/>
<reference evidence="1" key="1">
    <citation type="journal article" date="2014" name="Int. J. Syst. Evol. Microbiol.">
        <title>Complete genome sequence of Corynebacterium casei LMG S-19264T (=DSM 44701T), isolated from a smear-ripened cheese.</title>
        <authorList>
            <consortium name="US DOE Joint Genome Institute (JGI-PGF)"/>
            <person name="Walter F."/>
            <person name="Albersmeier A."/>
            <person name="Kalinowski J."/>
            <person name="Ruckert C."/>
        </authorList>
    </citation>
    <scope>NUCLEOTIDE SEQUENCE</scope>
    <source>
        <strain evidence="1">JCM 3302</strain>
    </source>
</reference>
<dbReference type="Proteomes" id="UP000641386">
    <property type="component" value="Unassembled WGS sequence"/>
</dbReference>
<comment type="caution">
    <text evidence="1">The sequence shown here is derived from an EMBL/GenBank/DDBJ whole genome shotgun (WGS) entry which is preliminary data.</text>
</comment>
<gene>
    <name evidence="1" type="ORF">GCM10014715_39710</name>
</gene>